<evidence type="ECO:0000256" key="1">
    <source>
        <dbReference type="SAM" id="Phobius"/>
    </source>
</evidence>
<proteinExistence type="predicted"/>
<protein>
    <submittedName>
        <fullName evidence="2">Uncharacterized protein</fullName>
    </submittedName>
</protein>
<feature type="transmembrane region" description="Helical" evidence="1">
    <location>
        <begin position="87"/>
        <end position="107"/>
    </location>
</feature>
<evidence type="ECO:0000313" key="2">
    <source>
        <dbReference type="EMBL" id="GAA4020999.1"/>
    </source>
</evidence>
<feature type="transmembrane region" description="Helical" evidence="1">
    <location>
        <begin position="45"/>
        <end position="66"/>
    </location>
</feature>
<dbReference type="RefSeq" id="WP_344707423.1">
    <property type="nucleotide sequence ID" value="NZ_BAABBQ010000001.1"/>
</dbReference>
<keyword evidence="1" id="KW-0812">Transmembrane</keyword>
<evidence type="ECO:0000313" key="3">
    <source>
        <dbReference type="Proteomes" id="UP001500235"/>
    </source>
</evidence>
<reference evidence="3" key="1">
    <citation type="journal article" date="2019" name="Int. J. Syst. Evol. Microbiol.">
        <title>The Global Catalogue of Microorganisms (GCM) 10K type strain sequencing project: providing services to taxonomists for standard genome sequencing and annotation.</title>
        <authorList>
            <consortium name="The Broad Institute Genomics Platform"/>
            <consortium name="The Broad Institute Genome Sequencing Center for Infectious Disease"/>
            <person name="Wu L."/>
            <person name="Ma J."/>
        </authorList>
    </citation>
    <scope>NUCLEOTIDE SEQUENCE [LARGE SCALE GENOMIC DNA]</scope>
    <source>
        <strain evidence="3">JCM 17563</strain>
    </source>
</reference>
<keyword evidence="1" id="KW-0472">Membrane</keyword>
<feature type="transmembrane region" description="Helical" evidence="1">
    <location>
        <begin position="21"/>
        <end position="39"/>
    </location>
</feature>
<dbReference type="Proteomes" id="UP001500235">
    <property type="component" value="Unassembled WGS sequence"/>
</dbReference>
<keyword evidence="3" id="KW-1185">Reference proteome</keyword>
<comment type="caution">
    <text evidence="2">The sequence shown here is derived from an EMBL/GenBank/DDBJ whole genome shotgun (WGS) entry which is preliminary data.</text>
</comment>
<gene>
    <name evidence="2" type="ORF">GCM10022280_21920</name>
</gene>
<keyword evidence="1" id="KW-1133">Transmembrane helix</keyword>
<sequence>MLVLNDLQVIRLLAPARYRKFCIGFLSIAALAALFVLGGGGFLSWAFLLVFGGLGATFLIIGLKAAEPYRPGQSFPLWRQRDAQIARGYDSLVPYGILIAVACFLYMAVEGFSVLATFLLVAGAGTALSGRHLRMVKKVHGNVDAAAVDQAQRIGERAANRIYLAYANFGADDREEQHGNILFLVGADRMIHGLHDNREWHMAEWGFDEIGALGLRLVNAQLAHIVVVHRDGRRIQVLIDPVHIQTTEPRTFVRSFIELIDDWYSGGAQDKALPSARRRIVADVETKPAELVGQARELDFAAPLIKRAASRPLEL</sequence>
<dbReference type="EMBL" id="BAABBQ010000001">
    <property type="protein sequence ID" value="GAA4020999.1"/>
    <property type="molecule type" value="Genomic_DNA"/>
</dbReference>
<accession>A0ABP7T4X3</accession>
<name>A0ABP7T4X3_9SPHN</name>
<feature type="transmembrane region" description="Helical" evidence="1">
    <location>
        <begin position="113"/>
        <end position="130"/>
    </location>
</feature>
<organism evidence="2 3">
    <name type="scientific">Sphingomonas swuensis</name>
    <dbReference type="NCBI Taxonomy" id="977800"/>
    <lineage>
        <taxon>Bacteria</taxon>
        <taxon>Pseudomonadati</taxon>
        <taxon>Pseudomonadota</taxon>
        <taxon>Alphaproteobacteria</taxon>
        <taxon>Sphingomonadales</taxon>
        <taxon>Sphingomonadaceae</taxon>
        <taxon>Sphingomonas</taxon>
    </lineage>
</organism>